<feature type="transmembrane region" description="Helical" evidence="11">
    <location>
        <begin position="137"/>
        <end position="156"/>
    </location>
</feature>
<keyword evidence="9 11" id="KW-0472">Membrane</keyword>
<dbReference type="PANTHER" id="PTHR43221">
    <property type="entry name" value="PROTEASE HTPX"/>
    <property type="match status" value="1"/>
</dbReference>
<comment type="caution">
    <text evidence="13">The sequence shown here is derived from an EMBL/GenBank/DDBJ whole genome shotgun (WGS) entry which is preliminary data.</text>
</comment>
<dbReference type="Gene3D" id="3.30.2010.10">
    <property type="entry name" value="Metalloproteases ('zincins'), catalytic domain"/>
    <property type="match status" value="1"/>
</dbReference>
<gene>
    <name evidence="13" type="ORF">DW972_05955</name>
</gene>
<evidence type="ECO:0000256" key="2">
    <source>
        <dbReference type="ARBA" id="ARBA00022670"/>
    </source>
</evidence>
<keyword evidence="7 11" id="KW-1133">Transmembrane helix</keyword>
<dbReference type="PANTHER" id="PTHR43221:SF2">
    <property type="entry name" value="PROTEASE HTPX HOMOLOG"/>
    <property type="match status" value="1"/>
</dbReference>
<evidence type="ECO:0000256" key="5">
    <source>
        <dbReference type="ARBA" id="ARBA00022801"/>
    </source>
</evidence>
<evidence type="ECO:0000313" key="13">
    <source>
        <dbReference type="EMBL" id="RGZ83709.1"/>
    </source>
</evidence>
<comment type="similarity">
    <text evidence="10">Belongs to the peptidase M48 family.</text>
</comment>
<dbReference type="InterPro" id="IPR050083">
    <property type="entry name" value="HtpX_protease"/>
</dbReference>
<keyword evidence="3 11" id="KW-0812">Transmembrane</keyword>
<sequence length="386" mass="43426">MKRREERKMFCENCGNQISDKDMYCACCGAKINKRYAGPSQDQNYVTPEWEQIPPNDQWPSNQANPVRMNQPAPMPANKAAASSGIRNVYFVDFLCRLFSKENIPLCIYLVINMVIIGGIMSVLFVLPLQWGMLSGFFVYLATIVIALSPIGEFIVRFQTGCKKIKDPEIMSRLEPLFYEVYQKAKMQEPLISDSVRLYMNDDESENAFATGRRTICVTRGLLNMPDEVIKATLGHEFGHLAHKDTDRCLLVVLGNTAIAGICTLIELGALFFNIVASVMAAFTRNENSFIVAMFGVFSSVVMLGIVRCFTKLWTWIGILLVMKTSRNNEYMADAFSCRLGYRDSLCLLLQHFGDDHPKGLFASLASSHPENADRINHILNQGVAY</sequence>
<evidence type="ECO:0000256" key="7">
    <source>
        <dbReference type="ARBA" id="ARBA00022989"/>
    </source>
</evidence>
<proteinExistence type="inferred from homology"/>
<evidence type="ECO:0000256" key="3">
    <source>
        <dbReference type="ARBA" id="ARBA00022692"/>
    </source>
</evidence>
<feature type="transmembrane region" description="Helical" evidence="11">
    <location>
        <begin position="106"/>
        <end position="131"/>
    </location>
</feature>
<organism evidence="13 14">
    <name type="scientific">Anaerobutyricum hallii</name>
    <dbReference type="NCBI Taxonomy" id="39488"/>
    <lineage>
        <taxon>Bacteria</taxon>
        <taxon>Bacillati</taxon>
        <taxon>Bacillota</taxon>
        <taxon>Clostridia</taxon>
        <taxon>Lachnospirales</taxon>
        <taxon>Lachnospiraceae</taxon>
        <taxon>Anaerobutyricum</taxon>
    </lineage>
</organism>
<reference evidence="13 14" key="1">
    <citation type="submission" date="2018-08" db="EMBL/GenBank/DDBJ databases">
        <title>A genome reference for cultivated species of the human gut microbiota.</title>
        <authorList>
            <person name="Zou Y."/>
            <person name="Xue W."/>
            <person name="Luo G."/>
        </authorList>
    </citation>
    <scope>NUCLEOTIDE SEQUENCE [LARGE SCALE GENOMIC DNA]</scope>
    <source>
        <strain evidence="13 14">AM48-23BH</strain>
    </source>
</reference>
<accession>A0A413PYX4</accession>
<keyword evidence="2 10" id="KW-0645">Protease</keyword>
<feature type="domain" description="Peptidase M48" evidence="12">
    <location>
        <begin position="181"/>
        <end position="380"/>
    </location>
</feature>
<dbReference type="Pfam" id="PF01435">
    <property type="entry name" value="Peptidase_M48"/>
    <property type="match status" value="1"/>
</dbReference>
<dbReference type="GO" id="GO:0006508">
    <property type="term" value="P:proteolysis"/>
    <property type="evidence" value="ECO:0007669"/>
    <property type="project" value="UniProtKB-KW"/>
</dbReference>
<keyword evidence="4" id="KW-0479">Metal-binding</keyword>
<keyword evidence="5 10" id="KW-0378">Hydrolase</keyword>
<feature type="transmembrane region" description="Helical" evidence="11">
    <location>
        <begin position="289"/>
        <end position="322"/>
    </location>
</feature>
<evidence type="ECO:0000313" key="14">
    <source>
        <dbReference type="Proteomes" id="UP000286561"/>
    </source>
</evidence>
<evidence type="ECO:0000256" key="8">
    <source>
        <dbReference type="ARBA" id="ARBA00023049"/>
    </source>
</evidence>
<evidence type="ECO:0000256" key="4">
    <source>
        <dbReference type="ARBA" id="ARBA00022723"/>
    </source>
</evidence>
<evidence type="ECO:0000256" key="10">
    <source>
        <dbReference type="RuleBase" id="RU003983"/>
    </source>
</evidence>
<dbReference type="EMBL" id="QSEP01000025">
    <property type="protein sequence ID" value="RGZ83709.1"/>
    <property type="molecule type" value="Genomic_DNA"/>
</dbReference>
<evidence type="ECO:0000259" key="12">
    <source>
        <dbReference type="Pfam" id="PF01435"/>
    </source>
</evidence>
<dbReference type="GO" id="GO:0046872">
    <property type="term" value="F:metal ion binding"/>
    <property type="evidence" value="ECO:0007669"/>
    <property type="project" value="UniProtKB-KW"/>
</dbReference>
<evidence type="ECO:0000256" key="11">
    <source>
        <dbReference type="SAM" id="Phobius"/>
    </source>
</evidence>
<evidence type="ECO:0000256" key="9">
    <source>
        <dbReference type="ARBA" id="ARBA00023136"/>
    </source>
</evidence>
<dbReference type="GO" id="GO:0004222">
    <property type="term" value="F:metalloendopeptidase activity"/>
    <property type="evidence" value="ECO:0007669"/>
    <property type="project" value="InterPro"/>
</dbReference>
<dbReference type="Proteomes" id="UP000286561">
    <property type="component" value="Unassembled WGS sequence"/>
</dbReference>
<feature type="transmembrane region" description="Helical" evidence="11">
    <location>
        <begin position="250"/>
        <end position="283"/>
    </location>
</feature>
<keyword evidence="8 10" id="KW-0482">Metalloprotease</keyword>
<evidence type="ECO:0000256" key="1">
    <source>
        <dbReference type="ARBA" id="ARBA00022475"/>
    </source>
</evidence>
<name>A0A413PYX4_9FIRM</name>
<comment type="cofactor">
    <cofactor evidence="10">
        <name>Zn(2+)</name>
        <dbReference type="ChEBI" id="CHEBI:29105"/>
    </cofactor>
    <text evidence="10">Binds 1 zinc ion per subunit.</text>
</comment>
<keyword evidence="1" id="KW-1003">Cell membrane</keyword>
<keyword evidence="6 10" id="KW-0862">Zinc</keyword>
<protein>
    <recommendedName>
        <fullName evidence="12">Peptidase M48 domain-containing protein</fullName>
    </recommendedName>
</protein>
<evidence type="ECO:0000256" key="6">
    <source>
        <dbReference type="ARBA" id="ARBA00022833"/>
    </source>
</evidence>
<dbReference type="AlphaFoldDB" id="A0A413PYX4"/>
<dbReference type="InterPro" id="IPR001915">
    <property type="entry name" value="Peptidase_M48"/>
</dbReference>